<reference evidence="1" key="1">
    <citation type="submission" date="2022-05" db="EMBL/GenBank/DDBJ databases">
        <title>The Musa troglodytarum L. genome provides insights into the mechanism of non-climacteric behaviour and enrichment of carotenoids.</title>
        <authorList>
            <person name="Wang J."/>
        </authorList>
    </citation>
    <scope>NUCLEOTIDE SEQUENCE</scope>
    <source>
        <tissue evidence="1">Leaf</tissue>
    </source>
</reference>
<keyword evidence="2" id="KW-1185">Reference proteome</keyword>
<accession>A0A9E7FG97</accession>
<protein>
    <submittedName>
        <fullName evidence="1">Uncharacterized protein</fullName>
    </submittedName>
</protein>
<dbReference type="OrthoDB" id="1726583at2759"/>
<evidence type="ECO:0000313" key="2">
    <source>
        <dbReference type="Proteomes" id="UP001055439"/>
    </source>
</evidence>
<gene>
    <name evidence="1" type="ORF">MUK42_32538</name>
</gene>
<dbReference type="AntiFam" id="ANF00232">
    <property type="entry name" value="Shadow ORF (opposite metK)"/>
</dbReference>
<name>A0A9E7FG97_9LILI</name>
<dbReference type="AlphaFoldDB" id="A0A9E7FG97"/>
<evidence type="ECO:0000313" key="1">
    <source>
        <dbReference type="EMBL" id="URD93393.1"/>
    </source>
</evidence>
<organism evidence="1 2">
    <name type="scientific">Musa troglodytarum</name>
    <name type="common">fe'i banana</name>
    <dbReference type="NCBI Taxonomy" id="320322"/>
    <lineage>
        <taxon>Eukaryota</taxon>
        <taxon>Viridiplantae</taxon>
        <taxon>Streptophyta</taxon>
        <taxon>Embryophyta</taxon>
        <taxon>Tracheophyta</taxon>
        <taxon>Spermatophyta</taxon>
        <taxon>Magnoliopsida</taxon>
        <taxon>Liliopsida</taxon>
        <taxon>Zingiberales</taxon>
        <taxon>Musaceae</taxon>
        <taxon>Musa</taxon>
    </lineage>
</organism>
<dbReference type="Proteomes" id="UP001055439">
    <property type="component" value="Chromosome 3"/>
</dbReference>
<dbReference type="EMBL" id="CP097505">
    <property type="protein sequence ID" value="URD93393.1"/>
    <property type="molecule type" value="Genomic_DNA"/>
</dbReference>
<proteinExistence type="predicted"/>
<sequence length="453" mass="47945">MHANGGRACHWVLPSGLKQGQVPFLLTIPSDNMGTTDQASGCKNSNDNYKMTRFGDLSSWLLPLEGLHHLPGEVWIIPAEVPVGCCLEEPAIATPLQVKVNGDHPRPEIKVLLHYLQNLLVGDFAGAVSVDKDRKGFRNTDGVRDLDDAAACKSIGHDALSCLPGDVGTAAVDLGWILAGEGTATMGSPATVGVDNDLAAGKPSIAMRSANDESTRRIKVEDGLLIEILLGDDSLDYMLLQVSSNLVIGDGLIVLGGDEHGMHTNGDHGTVVIAVLDGDLGLAIGPQPWTSSIFADFGEASPKFCREDMAQGHQLRCLICCIAKHVTLIPSADLLGALGEMAMDTLGDVRGLLLNVDKHLAAIGIEAYIIGCEPNGTAGVADNLLVVDVALGGDLTKDHDHVGLGARLTGNLAIRVLLEAGIKNCIRDLITELVWVPLIDRFRGEKEGVLHYT</sequence>